<dbReference type="Gene3D" id="1.10.10.10">
    <property type="entry name" value="Winged helix-like DNA-binding domain superfamily/Winged helix DNA-binding domain"/>
    <property type="match status" value="1"/>
</dbReference>
<dbReference type="PROSITE" id="PS50043">
    <property type="entry name" value="HTH_LUXR_2"/>
    <property type="match status" value="1"/>
</dbReference>
<dbReference type="AlphaFoldDB" id="A0A939P9Z9"/>
<keyword evidence="3" id="KW-0804">Transcription</keyword>
<dbReference type="Proteomes" id="UP000669179">
    <property type="component" value="Unassembled WGS sequence"/>
</dbReference>
<dbReference type="EMBL" id="JAGEOJ010000006">
    <property type="protein sequence ID" value="MBO2448685.1"/>
    <property type="molecule type" value="Genomic_DNA"/>
</dbReference>
<reference evidence="5" key="1">
    <citation type="submission" date="2021-03" db="EMBL/GenBank/DDBJ databases">
        <authorList>
            <person name="Kanchanasin P."/>
            <person name="Saeng-In P."/>
            <person name="Phongsopitanun W."/>
            <person name="Yuki M."/>
            <person name="Kudo T."/>
            <person name="Ohkuma M."/>
            <person name="Tanasupawat S."/>
        </authorList>
    </citation>
    <scope>NUCLEOTIDE SEQUENCE</scope>
    <source>
        <strain evidence="5">GKU 128</strain>
    </source>
</reference>
<dbReference type="RefSeq" id="WP_208256347.1">
    <property type="nucleotide sequence ID" value="NZ_JAGEOJ010000006.1"/>
</dbReference>
<dbReference type="InterPro" id="IPR016032">
    <property type="entry name" value="Sig_transdc_resp-reg_C-effctor"/>
</dbReference>
<dbReference type="InterPro" id="IPR000792">
    <property type="entry name" value="Tscrpt_reg_LuxR_C"/>
</dbReference>
<dbReference type="InterPro" id="IPR036388">
    <property type="entry name" value="WH-like_DNA-bd_sf"/>
</dbReference>
<dbReference type="PANTHER" id="PTHR43214">
    <property type="entry name" value="TWO-COMPONENT RESPONSE REGULATOR"/>
    <property type="match status" value="1"/>
</dbReference>
<comment type="caution">
    <text evidence="5">The sequence shown here is derived from an EMBL/GenBank/DDBJ whole genome shotgun (WGS) entry which is preliminary data.</text>
</comment>
<dbReference type="Pfam" id="PF00196">
    <property type="entry name" value="GerE"/>
    <property type="match status" value="1"/>
</dbReference>
<keyword evidence="2" id="KW-0238">DNA-binding</keyword>
<dbReference type="PANTHER" id="PTHR43214:SF24">
    <property type="entry name" value="TRANSCRIPTIONAL REGULATORY PROTEIN NARL-RELATED"/>
    <property type="match status" value="1"/>
</dbReference>
<proteinExistence type="predicted"/>
<keyword evidence="1" id="KW-0805">Transcription regulation</keyword>
<dbReference type="PRINTS" id="PR00038">
    <property type="entry name" value="HTHLUXR"/>
</dbReference>
<gene>
    <name evidence="5" type="ORF">J4573_16405</name>
</gene>
<dbReference type="GO" id="GO:0006355">
    <property type="term" value="P:regulation of DNA-templated transcription"/>
    <property type="evidence" value="ECO:0007669"/>
    <property type="project" value="InterPro"/>
</dbReference>
<evidence type="ECO:0000256" key="2">
    <source>
        <dbReference type="ARBA" id="ARBA00023125"/>
    </source>
</evidence>
<accession>A0A939P9Z9</accession>
<evidence type="ECO:0000259" key="4">
    <source>
        <dbReference type="PROSITE" id="PS50043"/>
    </source>
</evidence>
<feature type="domain" description="HTH luxR-type" evidence="4">
    <location>
        <begin position="260"/>
        <end position="325"/>
    </location>
</feature>
<keyword evidence="6" id="KW-1185">Reference proteome</keyword>
<dbReference type="SMART" id="SM00421">
    <property type="entry name" value="HTH_LUXR"/>
    <property type="match status" value="1"/>
</dbReference>
<organism evidence="5 6">
    <name type="scientific">Actinomadura barringtoniae</name>
    <dbReference type="NCBI Taxonomy" id="1427535"/>
    <lineage>
        <taxon>Bacteria</taxon>
        <taxon>Bacillati</taxon>
        <taxon>Actinomycetota</taxon>
        <taxon>Actinomycetes</taxon>
        <taxon>Streptosporangiales</taxon>
        <taxon>Thermomonosporaceae</taxon>
        <taxon>Actinomadura</taxon>
    </lineage>
</organism>
<evidence type="ECO:0000313" key="6">
    <source>
        <dbReference type="Proteomes" id="UP000669179"/>
    </source>
</evidence>
<evidence type="ECO:0000256" key="1">
    <source>
        <dbReference type="ARBA" id="ARBA00023015"/>
    </source>
</evidence>
<dbReference type="SUPFAM" id="SSF46894">
    <property type="entry name" value="C-terminal effector domain of the bipartite response regulators"/>
    <property type="match status" value="1"/>
</dbReference>
<protein>
    <submittedName>
        <fullName evidence="5">Helix-turn-helix transcriptional regulator</fullName>
    </submittedName>
</protein>
<dbReference type="GO" id="GO:0003677">
    <property type="term" value="F:DNA binding"/>
    <property type="evidence" value="ECO:0007669"/>
    <property type="project" value="UniProtKB-KW"/>
</dbReference>
<evidence type="ECO:0000256" key="3">
    <source>
        <dbReference type="ARBA" id="ARBA00023163"/>
    </source>
</evidence>
<sequence>MEGWGRENARELLEGVVSEPLLEAYLQLVDCGGCLDSEAEALLGGAEVVRALTQRGMAHHWNGLPPRLEPSTPDLALHGALAELEGRLLEDHRQVLAGHKRLGEIHQVRARAGGIIEDLLVEVVSDPMEIKRRSYGLINEARRDWMTLENLLNEIPLSEASSCPPPPSFDGMVRCRSIYELSFMEQPLTAKLVDACVEAGEEARLLPHVGMKMKLADETVAMLPLTPTGMEGALVLRSPVIVRALKQHFEMLWAKATPIGATEADELSESKQKVLEMLAAGLQDETIARRMNVSVNTVRRHITEIKGQLDVGTRFAMGAAALRRGWIK</sequence>
<evidence type="ECO:0000313" key="5">
    <source>
        <dbReference type="EMBL" id="MBO2448685.1"/>
    </source>
</evidence>
<name>A0A939P9Z9_9ACTN</name>
<dbReference type="CDD" id="cd06170">
    <property type="entry name" value="LuxR_C_like"/>
    <property type="match status" value="1"/>
</dbReference>
<dbReference type="InterPro" id="IPR039420">
    <property type="entry name" value="WalR-like"/>
</dbReference>